<proteinExistence type="predicted"/>
<comment type="caution">
    <text evidence="1">The sequence shown here is derived from an EMBL/GenBank/DDBJ whole genome shotgun (WGS) entry which is preliminary data.</text>
</comment>
<evidence type="ECO:0000313" key="1">
    <source>
        <dbReference type="EMBL" id="KAJ6698652.1"/>
    </source>
</evidence>
<organism evidence="1 2">
    <name type="scientific">Salix purpurea</name>
    <name type="common">Purple osier willow</name>
    <dbReference type="NCBI Taxonomy" id="77065"/>
    <lineage>
        <taxon>Eukaryota</taxon>
        <taxon>Viridiplantae</taxon>
        <taxon>Streptophyta</taxon>
        <taxon>Embryophyta</taxon>
        <taxon>Tracheophyta</taxon>
        <taxon>Spermatophyta</taxon>
        <taxon>Magnoliopsida</taxon>
        <taxon>eudicotyledons</taxon>
        <taxon>Gunneridae</taxon>
        <taxon>Pentapetalae</taxon>
        <taxon>rosids</taxon>
        <taxon>fabids</taxon>
        <taxon>Malpighiales</taxon>
        <taxon>Salicaceae</taxon>
        <taxon>Saliceae</taxon>
        <taxon>Salix</taxon>
    </lineage>
</organism>
<reference evidence="1" key="2">
    <citation type="journal article" date="2023" name="Int. J. Mol. Sci.">
        <title>De Novo Assembly and Annotation of 11 Diverse Shrub Willow (Salix) Genomes Reveals Novel Gene Organization in Sex-Linked Regions.</title>
        <authorList>
            <person name="Hyden B."/>
            <person name="Feng K."/>
            <person name="Yates T.B."/>
            <person name="Jawdy S."/>
            <person name="Cereghino C."/>
            <person name="Smart L.B."/>
            <person name="Muchero W."/>
        </authorList>
    </citation>
    <scope>NUCLEOTIDE SEQUENCE</scope>
    <source>
        <tissue evidence="1">Shoot tip</tissue>
    </source>
</reference>
<dbReference type="Proteomes" id="UP001151532">
    <property type="component" value="Chromosome 6"/>
</dbReference>
<evidence type="ECO:0000313" key="2">
    <source>
        <dbReference type="Proteomes" id="UP001151532"/>
    </source>
</evidence>
<dbReference type="EMBL" id="JAPFFK010000017">
    <property type="protein sequence ID" value="KAJ6698652.1"/>
    <property type="molecule type" value="Genomic_DNA"/>
</dbReference>
<dbReference type="AlphaFoldDB" id="A0A9Q0Q227"/>
<reference evidence="1" key="1">
    <citation type="submission" date="2022-11" db="EMBL/GenBank/DDBJ databases">
        <authorList>
            <person name="Hyden B.L."/>
            <person name="Feng K."/>
            <person name="Yates T."/>
            <person name="Jawdy S."/>
            <person name="Smart L.B."/>
            <person name="Muchero W."/>
        </authorList>
    </citation>
    <scope>NUCLEOTIDE SEQUENCE</scope>
    <source>
        <tissue evidence="1">Shoot tip</tissue>
    </source>
</reference>
<sequence length="66" mass="7406">MSSRYSLGRLQSLLEHWAKAGFSLGMARELCSCAMCVALVFAGEEKFVEVCCFSTWAAFADFELWI</sequence>
<name>A0A9Q0Q227_SALPP</name>
<accession>A0A9Q0Q227</accession>
<keyword evidence="2" id="KW-1185">Reference proteome</keyword>
<protein>
    <submittedName>
        <fullName evidence="1">Uncharacterized protein</fullName>
    </submittedName>
</protein>
<gene>
    <name evidence="1" type="ORF">OIU79_012031</name>
</gene>